<dbReference type="Proteomes" id="UP000008312">
    <property type="component" value="Unassembled WGS sequence"/>
</dbReference>
<dbReference type="RefSeq" id="XP_012897796.1">
    <property type="nucleotide sequence ID" value="XM_013042342.1"/>
</dbReference>
<evidence type="ECO:0000259" key="2">
    <source>
        <dbReference type="Pfam" id="PF19031"/>
    </source>
</evidence>
<dbReference type="PANTHER" id="PTHR13056:SF0">
    <property type="entry name" value="VACUOLAR FUSION PROTEIN CCZ1 HOMOLOG-RELATED"/>
    <property type="match status" value="1"/>
</dbReference>
<organism evidence="3">
    <name type="scientific">Blastocystis hominis</name>
    <dbReference type="NCBI Taxonomy" id="12968"/>
    <lineage>
        <taxon>Eukaryota</taxon>
        <taxon>Sar</taxon>
        <taxon>Stramenopiles</taxon>
        <taxon>Bigyra</taxon>
        <taxon>Opalozoa</taxon>
        <taxon>Opalinata</taxon>
        <taxon>Blastocystidae</taxon>
        <taxon>Blastocystis</taxon>
    </lineage>
</organism>
<dbReference type="InParanoid" id="D8M639"/>
<protein>
    <recommendedName>
        <fullName evidence="2">CCZ1/INTU/HSP4 first Longin domain-containing protein</fullName>
    </recommendedName>
</protein>
<dbReference type="PANTHER" id="PTHR13056">
    <property type="entry name" value="VACUOLAR FUSION PROTEIN CCZ1 HOMOLOG-RELATED"/>
    <property type="match status" value="1"/>
</dbReference>
<dbReference type="InterPro" id="IPR013176">
    <property type="entry name" value="Ccz1"/>
</dbReference>
<dbReference type="AlphaFoldDB" id="D8M639"/>
<dbReference type="OrthoDB" id="240546at2759"/>
<dbReference type="GO" id="GO:0035658">
    <property type="term" value="C:Mon1-Ccz1 complex"/>
    <property type="evidence" value="ECO:0007669"/>
    <property type="project" value="InterPro"/>
</dbReference>
<dbReference type="EMBL" id="FN668661">
    <property type="protein sequence ID" value="CBK23748.2"/>
    <property type="molecule type" value="Genomic_DNA"/>
</dbReference>
<evidence type="ECO:0000313" key="4">
    <source>
        <dbReference type="Proteomes" id="UP000008312"/>
    </source>
</evidence>
<gene>
    <name evidence="3" type="ORF">GSBLH_T00003575001</name>
</gene>
<evidence type="ECO:0000313" key="3">
    <source>
        <dbReference type="EMBL" id="CBK23748.2"/>
    </source>
</evidence>
<feature type="domain" description="CCZ1/INTU/HSP4 first Longin" evidence="2">
    <location>
        <begin position="25"/>
        <end position="136"/>
    </location>
</feature>
<dbReference type="GO" id="GO:0016192">
    <property type="term" value="P:vesicle-mediated transport"/>
    <property type="evidence" value="ECO:0007669"/>
    <property type="project" value="InterPro"/>
</dbReference>
<dbReference type="GeneID" id="24920666"/>
<name>D8M639_BLAHO</name>
<proteinExistence type="inferred from homology"/>
<dbReference type="InterPro" id="IPR043987">
    <property type="entry name" value="CCZ1/INTU/HSP4_longin_1"/>
</dbReference>
<comment type="similarity">
    <text evidence="1">Belongs to the CCZ1 family.</text>
</comment>
<accession>D8M639</accession>
<evidence type="ECO:0000256" key="1">
    <source>
        <dbReference type="ARBA" id="ARBA00005352"/>
    </source>
</evidence>
<sequence>MYNTKIFLPKGVKCSFVINRKLKCTDEMAREEEQAERILYFIPSDTPLVDQVKYANIADAMIEFSSSFDDDSYVNTVKTDSCTYYFSRWEPDTWFVMVLYRSQYRSRTGAELNSSFSPDIVLSVMNSIYNIYTMFYDPIEPLLYKETEDHKIIISELISTKTAIHKLQYEEDCAQNGYIAASAGSTDDRQSAISALQSRVESLESQSAAPQIRQSIHRIMRKCLIYENWEQLHCLYAIDGFLPLSVEKPVAAEIFTLMNQVGEQFASLRYACFLFDGYFVWSDIAMENLNLLRHFHLTNQDQTQNEQQKGFLMIDTEGSPVTTLSLRVPNDVGELQRESFRLLRYVVPLFPRLRSAARPDHAAFAVRRAFRGVGGPLEHVPQRFFEGVRAALLPSEPDAGGEPEAPVEFDGMRDAECGRRTITCCFSMRTRRRRCRRTSTCRGRTALSPISPAAMLEAIPACMAFPMDSVYAKLKNAKSFVETVERVRELDWIYGCVQNQDMLFVLVNTTSRTTIRDVVNNVHRIVAEQFRSSFTLL</sequence>
<keyword evidence="4" id="KW-1185">Reference proteome</keyword>
<dbReference type="Pfam" id="PF19031">
    <property type="entry name" value="Intu_longin_1"/>
    <property type="match status" value="1"/>
</dbReference>
<reference evidence="3" key="1">
    <citation type="submission" date="2010-02" db="EMBL/GenBank/DDBJ databases">
        <title>Sequencing and annotation of the Blastocystis hominis genome.</title>
        <authorList>
            <person name="Wincker P."/>
        </authorList>
    </citation>
    <scope>NUCLEOTIDE SEQUENCE</scope>
    <source>
        <strain evidence="3">Singapore isolate B</strain>
    </source>
</reference>